<feature type="transmembrane region" description="Helical" evidence="6">
    <location>
        <begin position="84"/>
        <end position="105"/>
    </location>
</feature>
<keyword evidence="6" id="KW-1133">Transmembrane helix</keyword>
<accession>Q2INA4</accession>
<feature type="transmembrane region" description="Helical" evidence="6">
    <location>
        <begin position="55"/>
        <end position="72"/>
    </location>
</feature>
<feature type="transmembrane region" description="Helical" evidence="6">
    <location>
        <begin position="324"/>
        <end position="343"/>
    </location>
</feature>
<name>Q2INA4_ANADE</name>
<sequence>MVRAVSSELAYIALLFALFVIPKALQRFRIPGAITSLLLGLAAARAGLFTGDPTLALLATLGITGLFLFAGLDVDAKDLRRGAALVAQHLVIQALLLAGVAWAIAAATGVAWRPATLVALALVTPSTGFILDSLQSFGLDADQRFWTRTKAVATELLALAVLFAVLQSTSAARFAGATAALLAVVVLIPLVMKAFAVAIAPWAPRSEFAFLVMLAVMAAFATRKLGVYYLVGAFLVGVAARRFRERLPAFSSDRLLHAVEVFASFFAPFYFFSAGAHLHPELLTLSSLAAGLVYLAAMIPLRVGLVAVHRRLALRERLGQARRVATALVPTLVFSLVLAEIVIERFEGVPPWLVGGIIPYALLNTMIPALTLGATASFEEVHLDVTVVEPEPQPDATMAAAPPAGPRQAG</sequence>
<dbReference type="Proteomes" id="UP000001935">
    <property type="component" value="Chromosome"/>
</dbReference>
<dbReference type="PANTHER" id="PTHR43562">
    <property type="entry name" value="NAPA-TYPE SODIUM/HYDROGEN ANTIPORTER"/>
    <property type="match status" value="1"/>
</dbReference>
<feature type="transmembrane region" description="Helical" evidence="6">
    <location>
        <begin position="32"/>
        <end position="49"/>
    </location>
</feature>
<keyword evidence="5" id="KW-0739">Sodium transport</keyword>
<feature type="transmembrane region" description="Helical" evidence="6">
    <location>
        <begin position="111"/>
        <end position="131"/>
    </location>
</feature>
<keyword evidence="2" id="KW-0050">Antiport</keyword>
<keyword evidence="6" id="KW-0812">Transmembrane</keyword>
<dbReference type="Gene3D" id="1.20.1530.20">
    <property type="match status" value="1"/>
</dbReference>
<protein>
    <submittedName>
        <fullName evidence="7">Transporter, CPA2 family</fullName>
    </submittedName>
</protein>
<evidence type="ECO:0000256" key="2">
    <source>
        <dbReference type="ARBA" id="ARBA00022449"/>
    </source>
</evidence>
<dbReference type="OrthoDB" id="5289400at2"/>
<evidence type="ECO:0000313" key="7">
    <source>
        <dbReference type="EMBL" id="ABC80287.1"/>
    </source>
</evidence>
<keyword evidence="6" id="KW-0472">Membrane</keyword>
<dbReference type="GO" id="GO:0015297">
    <property type="term" value="F:antiporter activity"/>
    <property type="evidence" value="ECO:0007669"/>
    <property type="project" value="UniProtKB-KW"/>
</dbReference>
<gene>
    <name evidence="7" type="ordered locus">Adeh_0511</name>
</gene>
<dbReference type="STRING" id="290397.Adeh_0511"/>
<dbReference type="GO" id="GO:0006814">
    <property type="term" value="P:sodium ion transport"/>
    <property type="evidence" value="ECO:0007669"/>
    <property type="project" value="UniProtKB-KW"/>
</dbReference>
<evidence type="ECO:0000256" key="4">
    <source>
        <dbReference type="ARBA" id="ARBA00023065"/>
    </source>
</evidence>
<evidence type="ECO:0000256" key="6">
    <source>
        <dbReference type="SAM" id="Phobius"/>
    </source>
</evidence>
<dbReference type="PANTHER" id="PTHR43562:SF3">
    <property type="entry name" value="SODIUM ION_PROTON EXCHANGER (EUROFUNG)"/>
    <property type="match status" value="1"/>
</dbReference>
<dbReference type="EMBL" id="CP000251">
    <property type="protein sequence ID" value="ABC80287.1"/>
    <property type="molecule type" value="Genomic_DNA"/>
</dbReference>
<organism evidence="7 8">
    <name type="scientific">Anaeromyxobacter dehalogenans (strain 2CP-C)</name>
    <dbReference type="NCBI Taxonomy" id="290397"/>
    <lineage>
        <taxon>Bacteria</taxon>
        <taxon>Pseudomonadati</taxon>
        <taxon>Myxococcota</taxon>
        <taxon>Myxococcia</taxon>
        <taxon>Myxococcales</taxon>
        <taxon>Cystobacterineae</taxon>
        <taxon>Anaeromyxobacteraceae</taxon>
        <taxon>Anaeromyxobacter</taxon>
    </lineage>
</organism>
<dbReference type="InterPro" id="IPR038770">
    <property type="entry name" value="Na+/solute_symporter_sf"/>
</dbReference>
<dbReference type="eggNOG" id="COG0475">
    <property type="taxonomic scope" value="Bacteria"/>
</dbReference>
<evidence type="ECO:0000256" key="1">
    <source>
        <dbReference type="ARBA" id="ARBA00022448"/>
    </source>
</evidence>
<dbReference type="AlphaFoldDB" id="Q2INA4"/>
<feature type="transmembrane region" description="Helical" evidence="6">
    <location>
        <begin position="174"/>
        <end position="195"/>
    </location>
</feature>
<dbReference type="KEGG" id="ade:Adeh_0511"/>
<feature type="transmembrane region" description="Helical" evidence="6">
    <location>
        <begin position="349"/>
        <end position="370"/>
    </location>
</feature>
<keyword evidence="1" id="KW-0813">Transport</keyword>
<evidence type="ECO:0000256" key="5">
    <source>
        <dbReference type="ARBA" id="ARBA00023201"/>
    </source>
</evidence>
<feature type="transmembrane region" description="Helical" evidence="6">
    <location>
        <begin position="282"/>
        <end position="303"/>
    </location>
</feature>
<feature type="transmembrane region" description="Helical" evidence="6">
    <location>
        <begin position="255"/>
        <end position="276"/>
    </location>
</feature>
<proteinExistence type="predicted"/>
<evidence type="ECO:0000256" key="3">
    <source>
        <dbReference type="ARBA" id="ARBA00023053"/>
    </source>
</evidence>
<keyword evidence="4" id="KW-0406">Ion transport</keyword>
<dbReference type="HOGENOM" id="CLU_675510_0_0_7"/>
<reference evidence="7" key="1">
    <citation type="submission" date="2006-01" db="EMBL/GenBank/DDBJ databases">
        <title>Complete sequence of Anaeromyxobacter dehalogenans 2CP-C.</title>
        <authorList>
            <consortium name="US DOE Joint Genome Institute"/>
            <person name="Copeland A."/>
            <person name="Lucas S."/>
            <person name="Lapidus A."/>
            <person name="Barry K."/>
            <person name="Detter J.C."/>
            <person name="Glavina T."/>
            <person name="Hammon N."/>
            <person name="Israni S."/>
            <person name="Pitluck S."/>
            <person name="Brettin T."/>
            <person name="Bruce D."/>
            <person name="Han C."/>
            <person name="Tapia R."/>
            <person name="Gilna P."/>
            <person name="Kiss H."/>
            <person name="Schmutz J."/>
            <person name="Larimer F."/>
            <person name="Land M."/>
            <person name="Kyrpides N."/>
            <person name="Anderson I."/>
            <person name="Sanford R.A."/>
            <person name="Ritalahti K.M."/>
            <person name="Thomas H.S."/>
            <person name="Kirby J.R."/>
            <person name="Zhulin I.B."/>
            <person name="Loeffler F.E."/>
            <person name="Richardson P."/>
        </authorList>
    </citation>
    <scope>NUCLEOTIDE SEQUENCE</scope>
    <source>
        <strain evidence="7">2CP-C</strain>
    </source>
</reference>
<feature type="transmembrane region" description="Helical" evidence="6">
    <location>
        <begin position="6"/>
        <end position="25"/>
    </location>
</feature>
<keyword evidence="3" id="KW-0915">Sodium</keyword>
<evidence type="ECO:0000313" key="8">
    <source>
        <dbReference type="Proteomes" id="UP000001935"/>
    </source>
</evidence>